<protein>
    <submittedName>
        <fullName evidence="3">DUF4031 domain-containing protein</fullName>
    </submittedName>
</protein>
<evidence type="ECO:0000313" key="3">
    <source>
        <dbReference type="EMBL" id="WGT47513.1"/>
    </source>
</evidence>
<dbReference type="PANTHER" id="PTHR21174">
    <property type="match status" value="1"/>
</dbReference>
<name>A0ABY8PYM5_9ACTN</name>
<dbReference type="Proteomes" id="UP001244136">
    <property type="component" value="Chromosome"/>
</dbReference>
<dbReference type="InterPro" id="IPR009218">
    <property type="entry name" value="HD_phosphohydro"/>
</dbReference>
<organism evidence="3 4">
    <name type="scientific">Tessaracoccus lacteus</name>
    <dbReference type="NCBI Taxonomy" id="3041766"/>
    <lineage>
        <taxon>Bacteria</taxon>
        <taxon>Bacillati</taxon>
        <taxon>Actinomycetota</taxon>
        <taxon>Actinomycetes</taxon>
        <taxon>Propionibacteriales</taxon>
        <taxon>Propionibacteriaceae</taxon>
        <taxon>Tessaracoccus</taxon>
    </lineage>
</organism>
<dbReference type="InterPro" id="IPR025109">
    <property type="entry name" value="DUF4031"/>
</dbReference>
<evidence type="ECO:0000259" key="2">
    <source>
        <dbReference type="Pfam" id="PF13223"/>
    </source>
</evidence>
<dbReference type="PANTHER" id="PTHR21174:SF0">
    <property type="entry name" value="HD PHOSPHOHYDROLASE FAMILY PROTEIN-RELATED"/>
    <property type="match status" value="1"/>
</dbReference>
<dbReference type="SUPFAM" id="SSF109604">
    <property type="entry name" value="HD-domain/PDEase-like"/>
    <property type="match status" value="1"/>
</dbReference>
<dbReference type="Pfam" id="PF13223">
    <property type="entry name" value="DUF4031"/>
    <property type="match status" value="1"/>
</dbReference>
<dbReference type="Gene3D" id="1.10.3210.10">
    <property type="entry name" value="Hypothetical protein af1432"/>
    <property type="match status" value="1"/>
</dbReference>
<evidence type="ECO:0000313" key="4">
    <source>
        <dbReference type="Proteomes" id="UP001244136"/>
    </source>
</evidence>
<sequence>MAILLDAARWPAHGTVFGHLVSDSTLAELHAFARTVGLPAQAFDHDHYDVPESRYRELIAAGATIVGEKDLVARLTASGLRVRSPERTPTRATALRRVQERWAPLGLPMAIRDDLLERWHHKDRHYHDVRHLWQCLAALEVLGCDDPIVELAAWFHDAVYTGTTGDAATPGNPANRPSTTSAASPGDTASPTNRANTAKAGEGVGTGEADKAASTGDEEASARLAERLLDGKLAAHRVAEVARLVRMTADHRPTDERGALLSDADLSILGQIPGRYHVYVRDVRLDYAHVDDAAWRVGRSRVLEGLLAADPLFHTAHGRELWDAQARANLADELAGLTDR</sequence>
<feature type="domain" description="DUF4031" evidence="2">
    <location>
        <begin position="3"/>
        <end position="77"/>
    </location>
</feature>
<reference evidence="3 4" key="1">
    <citation type="journal article" date="2008" name="Int. J. Syst. Evol. Microbiol.">
        <title>Tessaracoccus flavescens sp. nov., isolated from marine sediment.</title>
        <authorList>
            <person name="Lee D.W."/>
            <person name="Lee S.D."/>
        </authorList>
    </citation>
    <scope>NUCLEOTIDE SEQUENCE [LARGE SCALE GENOMIC DNA]</scope>
    <source>
        <strain evidence="3 4">T21</strain>
    </source>
</reference>
<dbReference type="RefSeq" id="WP_281145230.1">
    <property type="nucleotide sequence ID" value="NZ_CP123967.1"/>
</dbReference>
<gene>
    <name evidence="3" type="ORF">QH948_01635</name>
</gene>
<evidence type="ECO:0000256" key="1">
    <source>
        <dbReference type="SAM" id="MobiDB-lite"/>
    </source>
</evidence>
<keyword evidence="4" id="KW-1185">Reference proteome</keyword>
<accession>A0ABY8PYM5</accession>
<feature type="compositionally biased region" description="Polar residues" evidence="1">
    <location>
        <begin position="175"/>
        <end position="196"/>
    </location>
</feature>
<dbReference type="EMBL" id="CP123967">
    <property type="protein sequence ID" value="WGT47513.1"/>
    <property type="molecule type" value="Genomic_DNA"/>
</dbReference>
<feature type="region of interest" description="Disordered" evidence="1">
    <location>
        <begin position="166"/>
        <end position="218"/>
    </location>
</feature>
<proteinExistence type="predicted"/>